<dbReference type="RefSeq" id="WP_379875119.1">
    <property type="nucleotide sequence ID" value="NZ_JBHUIP010000003.1"/>
</dbReference>
<dbReference type="PANTHER" id="PTHR48075:SF5">
    <property type="entry name" value="3-HYDROXYBUTYRYL-COA DEHYDROGENASE"/>
    <property type="match status" value="1"/>
</dbReference>
<protein>
    <submittedName>
        <fullName evidence="5">3-hydroxyacyl-CoA dehydrogenase</fullName>
        <ecNumber evidence="5">1.1.1.35</ecNumber>
    </submittedName>
</protein>
<evidence type="ECO:0000256" key="1">
    <source>
        <dbReference type="ARBA" id="ARBA00023002"/>
    </source>
</evidence>
<sequence>MPALPLQTSVAVIGAGTMGIGIAQVAAQAGHEVRIFDARAGAADDGVEKLAALLRGLAAKGRIPDAEGVIARLRPAPHIADLAGCGLAIEAIVEDLSVKRSLFDELAGVLGPEAILATNTSSLSIAAIAARVPEPGRFAGLHFFNPAPLMPLVEVISGPASDPATVETLMATAEAWGKQPIRVRAAPGFAVNRCARPYYGEAWRLLSENACSPATLDAVMREAGGFRLGPAELMDMIGHDIGLAVSTALHEAFGHDPRYAPSWRQRELVEAGFLGRKSGRGLYPAGETPAPANLEGPVPVSVTLRGEAGLLAPLVERIGRVLPLERTEGPGVLRIAGATLALTDGRLACERAKAEGLPDLVLLDLARDFGQVTRLALCGVTPAAEAAAAGLLEALGIVATPVADTPGLILGRTLAQLIAEACLAEEAGVASVADIDRALRLGLGYPLGPFEWAQTLGWPFVAQMLGNLQAATGEDRYRTPVSLRRRAI</sequence>
<keyword evidence="1 5" id="KW-0560">Oxidoreductase</keyword>
<organism evidence="5 6">
    <name type="scientific">Lacibacterium aquatile</name>
    <dbReference type="NCBI Taxonomy" id="1168082"/>
    <lineage>
        <taxon>Bacteria</taxon>
        <taxon>Pseudomonadati</taxon>
        <taxon>Pseudomonadota</taxon>
        <taxon>Alphaproteobacteria</taxon>
        <taxon>Rhodospirillales</taxon>
        <taxon>Rhodospirillaceae</taxon>
    </lineage>
</organism>
<dbReference type="Pfam" id="PF00725">
    <property type="entry name" value="3HCDH"/>
    <property type="match status" value="2"/>
</dbReference>
<feature type="domain" description="3-hydroxyacyl-CoA dehydrogenase C-terminal" evidence="2">
    <location>
        <begin position="188"/>
        <end position="283"/>
    </location>
</feature>
<dbReference type="Gene3D" id="3.40.50.720">
    <property type="entry name" value="NAD(P)-binding Rossmann-like Domain"/>
    <property type="match status" value="1"/>
</dbReference>
<dbReference type="EC" id="1.1.1.35" evidence="5"/>
<name>A0ABW5DMC6_9PROT</name>
<dbReference type="GO" id="GO:0003857">
    <property type="term" value="F:(3S)-3-hydroxyacyl-CoA dehydrogenase (NAD+) activity"/>
    <property type="evidence" value="ECO:0007669"/>
    <property type="project" value="UniProtKB-EC"/>
</dbReference>
<comment type="caution">
    <text evidence="5">The sequence shown here is derived from an EMBL/GenBank/DDBJ whole genome shotgun (WGS) entry which is preliminary data.</text>
</comment>
<evidence type="ECO:0000313" key="5">
    <source>
        <dbReference type="EMBL" id="MFD2262202.1"/>
    </source>
</evidence>
<reference evidence="6" key="1">
    <citation type="journal article" date="2019" name="Int. J. Syst. Evol. Microbiol.">
        <title>The Global Catalogue of Microorganisms (GCM) 10K type strain sequencing project: providing services to taxonomists for standard genome sequencing and annotation.</title>
        <authorList>
            <consortium name="The Broad Institute Genomics Platform"/>
            <consortium name="The Broad Institute Genome Sequencing Center for Infectious Disease"/>
            <person name="Wu L."/>
            <person name="Ma J."/>
        </authorList>
    </citation>
    <scope>NUCLEOTIDE SEQUENCE [LARGE SCALE GENOMIC DNA]</scope>
    <source>
        <strain evidence="6">CGMCC 1.19062</strain>
    </source>
</reference>
<feature type="domain" description="3-hydroxyacyl-CoA dehydrogenase NAD binding" evidence="3">
    <location>
        <begin position="9"/>
        <end position="184"/>
    </location>
</feature>
<dbReference type="InterPro" id="IPR008927">
    <property type="entry name" value="6-PGluconate_DH-like_C_sf"/>
</dbReference>
<accession>A0ABW5DMC6</accession>
<dbReference type="Pfam" id="PF02737">
    <property type="entry name" value="3HCDH_N"/>
    <property type="match status" value="1"/>
</dbReference>
<dbReference type="Proteomes" id="UP001597295">
    <property type="component" value="Unassembled WGS sequence"/>
</dbReference>
<dbReference type="InterPro" id="IPR041040">
    <property type="entry name" value="3HCDH_RFF"/>
</dbReference>
<dbReference type="PANTHER" id="PTHR48075">
    <property type="entry name" value="3-HYDROXYACYL-COA DEHYDROGENASE FAMILY PROTEIN"/>
    <property type="match status" value="1"/>
</dbReference>
<evidence type="ECO:0000313" key="6">
    <source>
        <dbReference type="Proteomes" id="UP001597295"/>
    </source>
</evidence>
<dbReference type="InterPro" id="IPR006108">
    <property type="entry name" value="3HC_DH_C"/>
</dbReference>
<dbReference type="SUPFAM" id="SSF51735">
    <property type="entry name" value="NAD(P)-binding Rossmann-fold domains"/>
    <property type="match status" value="1"/>
</dbReference>
<dbReference type="NCBIfam" id="NF006124">
    <property type="entry name" value="PRK08268.1"/>
    <property type="match status" value="1"/>
</dbReference>
<dbReference type="Gene3D" id="1.10.1040.50">
    <property type="match status" value="1"/>
</dbReference>
<dbReference type="EMBL" id="JBHUIP010000003">
    <property type="protein sequence ID" value="MFD2262202.1"/>
    <property type="molecule type" value="Genomic_DNA"/>
</dbReference>
<feature type="domain" description="3-hydroxybutyryl-CoA dehydrogenase reduced Rossmann-fold" evidence="4">
    <location>
        <begin position="340"/>
        <end position="406"/>
    </location>
</feature>
<evidence type="ECO:0000259" key="2">
    <source>
        <dbReference type="Pfam" id="PF00725"/>
    </source>
</evidence>
<dbReference type="InterPro" id="IPR006176">
    <property type="entry name" value="3-OHacyl-CoA_DH_NAD-bd"/>
</dbReference>
<evidence type="ECO:0000259" key="3">
    <source>
        <dbReference type="Pfam" id="PF02737"/>
    </source>
</evidence>
<dbReference type="SUPFAM" id="SSF48179">
    <property type="entry name" value="6-phosphogluconate dehydrogenase C-terminal domain-like"/>
    <property type="match status" value="2"/>
</dbReference>
<dbReference type="Pfam" id="PF18321">
    <property type="entry name" value="3HCDH_RFF"/>
    <property type="match status" value="1"/>
</dbReference>
<evidence type="ECO:0000259" key="4">
    <source>
        <dbReference type="Pfam" id="PF18321"/>
    </source>
</evidence>
<proteinExistence type="predicted"/>
<feature type="domain" description="3-hydroxyacyl-CoA dehydrogenase C-terminal" evidence="2">
    <location>
        <begin position="407"/>
        <end position="483"/>
    </location>
</feature>
<keyword evidence="6" id="KW-1185">Reference proteome</keyword>
<dbReference type="InterPro" id="IPR036291">
    <property type="entry name" value="NAD(P)-bd_dom_sf"/>
</dbReference>
<gene>
    <name evidence="5" type="ORF">ACFSM5_04830</name>
</gene>